<evidence type="ECO:0000256" key="3">
    <source>
        <dbReference type="ARBA" id="ARBA00022801"/>
    </source>
</evidence>
<comment type="subcellular location">
    <subcellularLocation>
        <location evidence="1">Cell envelope</location>
    </subcellularLocation>
</comment>
<dbReference type="GO" id="GO:0009277">
    <property type="term" value="C:fungal-type cell wall"/>
    <property type="evidence" value="ECO:0007669"/>
    <property type="project" value="TreeGrafter"/>
</dbReference>
<dbReference type="GO" id="GO:0005576">
    <property type="term" value="C:extracellular region"/>
    <property type="evidence" value="ECO:0007669"/>
    <property type="project" value="TreeGrafter"/>
</dbReference>
<dbReference type="Proteomes" id="UP000298493">
    <property type="component" value="Unassembled WGS sequence"/>
</dbReference>
<dbReference type="InterPro" id="IPR017853">
    <property type="entry name" value="GH"/>
</dbReference>
<protein>
    <submittedName>
        <fullName evidence="5">2-methylcitrate dehydratase</fullName>
    </submittedName>
</protein>
<keyword evidence="4" id="KW-0732">Signal</keyword>
<sequence length="243" mass="25848">MHATQSLVALATLASLASAQVMGFNSGATLDTYKVKTQSDYEAEFTTAQGLVGAPGKFNSVRLYTMIQGGTDSDPTSAFQAAIKTNTTMLLGIWCSGTTTIEKELKALNTAITTYGTKFTDLVVGVSVGSEDLYRTSVTGIINKSGIGNSPDAIVNFIKETRKAIANTPLSGTPIGHVDTWTDWTNSSNKAVIDAVDFIGNDLYPYYEDTKDNRVGNALELFNEAYNATLAAAGGKPVWITET</sequence>
<dbReference type="EMBL" id="SNSC02000014">
    <property type="protein sequence ID" value="TID18366.1"/>
    <property type="molecule type" value="Genomic_DNA"/>
</dbReference>
<dbReference type="PANTHER" id="PTHR16631:SF16">
    <property type="entry name" value="GPI-ANCHORED CELL WALL BETA-1,3-ENDOGLUCANASE EGLC"/>
    <property type="match status" value="1"/>
</dbReference>
<dbReference type="InterPro" id="IPR050732">
    <property type="entry name" value="Beta-glucan_modifiers"/>
</dbReference>
<dbReference type="GO" id="GO:0009986">
    <property type="term" value="C:cell surface"/>
    <property type="evidence" value="ECO:0007669"/>
    <property type="project" value="TreeGrafter"/>
</dbReference>
<evidence type="ECO:0000313" key="5">
    <source>
        <dbReference type="EMBL" id="TID18366.1"/>
    </source>
</evidence>
<dbReference type="SUPFAM" id="SSF51445">
    <property type="entry name" value="(Trans)glycosidases"/>
    <property type="match status" value="1"/>
</dbReference>
<dbReference type="STRING" id="86259.A0A4Z1PA83"/>
<evidence type="ECO:0000256" key="2">
    <source>
        <dbReference type="ARBA" id="ARBA00008773"/>
    </source>
</evidence>
<dbReference type="GO" id="GO:0042973">
    <property type="term" value="F:glucan endo-1,3-beta-D-glucosidase activity"/>
    <property type="evidence" value="ECO:0007669"/>
    <property type="project" value="TreeGrafter"/>
</dbReference>
<comment type="similarity">
    <text evidence="2">Belongs to the glycosyl hydrolase 17 family.</text>
</comment>
<comment type="caution">
    <text evidence="5">The sequence shown here is derived from an EMBL/GenBank/DDBJ whole genome shotgun (WGS) entry which is preliminary data.</text>
</comment>
<dbReference type="AlphaFoldDB" id="A0A4Z1PA83"/>
<organism evidence="5 6">
    <name type="scientific">Venturia nashicola</name>
    <dbReference type="NCBI Taxonomy" id="86259"/>
    <lineage>
        <taxon>Eukaryota</taxon>
        <taxon>Fungi</taxon>
        <taxon>Dikarya</taxon>
        <taxon>Ascomycota</taxon>
        <taxon>Pezizomycotina</taxon>
        <taxon>Dothideomycetes</taxon>
        <taxon>Pleosporomycetidae</taxon>
        <taxon>Venturiales</taxon>
        <taxon>Venturiaceae</taxon>
        <taxon>Venturia</taxon>
    </lineage>
</organism>
<evidence type="ECO:0000256" key="4">
    <source>
        <dbReference type="SAM" id="SignalP"/>
    </source>
</evidence>
<name>A0A4Z1PA83_9PEZI</name>
<evidence type="ECO:0000256" key="1">
    <source>
        <dbReference type="ARBA" id="ARBA00004196"/>
    </source>
</evidence>
<proteinExistence type="inferred from homology"/>
<keyword evidence="6" id="KW-1185">Reference proteome</keyword>
<dbReference type="GO" id="GO:0071555">
    <property type="term" value="P:cell wall organization"/>
    <property type="evidence" value="ECO:0007669"/>
    <property type="project" value="TreeGrafter"/>
</dbReference>
<dbReference type="Gene3D" id="3.20.20.80">
    <property type="entry name" value="Glycosidases"/>
    <property type="match status" value="1"/>
</dbReference>
<accession>A0A4Z1PA83</accession>
<feature type="signal peptide" evidence="4">
    <location>
        <begin position="1"/>
        <end position="19"/>
    </location>
</feature>
<dbReference type="PANTHER" id="PTHR16631">
    <property type="entry name" value="GLUCAN 1,3-BETA-GLUCOSIDASE"/>
    <property type="match status" value="1"/>
</dbReference>
<feature type="chain" id="PRO_5021234186" evidence="4">
    <location>
        <begin position="20"/>
        <end position="243"/>
    </location>
</feature>
<gene>
    <name evidence="5" type="ORF">E6O75_ATG06442</name>
</gene>
<reference evidence="5 6" key="1">
    <citation type="submission" date="2019-04" db="EMBL/GenBank/DDBJ databases">
        <title>High contiguity whole genome sequence and gene annotation resource for two Venturia nashicola isolates.</title>
        <authorList>
            <person name="Prokchorchik M."/>
            <person name="Won K."/>
            <person name="Lee Y."/>
            <person name="Choi E.D."/>
            <person name="Segonzac C."/>
            <person name="Sohn K.H."/>
        </authorList>
    </citation>
    <scope>NUCLEOTIDE SEQUENCE [LARGE SCALE GENOMIC DNA]</scope>
    <source>
        <strain evidence="5 6">PRI2</strain>
    </source>
</reference>
<evidence type="ECO:0000313" key="6">
    <source>
        <dbReference type="Proteomes" id="UP000298493"/>
    </source>
</evidence>
<keyword evidence="3" id="KW-0378">Hydrolase</keyword>